<accession>D6ZZR6</accession>
<dbReference type="STRING" id="639283.Snov_3991"/>
<dbReference type="KEGG" id="sno:Snov_3991"/>
<sequence length="112" mass="12348">MRSLSVSFILSFRKIVLGAAFALGMIVATSLGGGTAQAGVATPALGTSSIVLPATAPLTENVRWVCGVWHCWWRPGWNYWYVPPYARAWGPPVRQGCFWRRTWGGGWVHVCR</sequence>
<reference evidence="1 2" key="1">
    <citation type="journal article" date="2012" name="Stand. Genomic Sci.">
        <title>Complete genome sequence of the facultatively chemolithoautotrophic and methylotrophic alpha Proteobacterium Starkeya novella type strain (ATCC 8093(T)).</title>
        <authorList>
            <person name="Kappler U."/>
            <person name="Davenport K."/>
            <person name="Beatson S."/>
            <person name="Lucas S."/>
            <person name="Lapidus A."/>
            <person name="Copeland A."/>
            <person name="Berry K.W."/>
            <person name="Glavina Del Rio T."/>
            <person name="Hammon N."/>
            <person name="Dalin E."/>
            <person name="Tice H."/>
            <person name="Pitluck S."/>
            <person name="Richardson P."/>
            <person name="Bruce D."/>
            <person name="Goodwin L.A."/>
            <person name="Han C."/>
            <person name="Tapia R."/>
            <person name="Detter J.C."/>
            <person name="Chang Y.J."/>
            <person name="Jeffries C.D."/>
            <person name="Land M."/>
            <person name="Hauser L."/>
            <person name="Kyrpides N.C."/>
            <person name="Goker M."/>
            <person name="Ivanova N."/>
            <person name="Klenk H.P."/>
            <person name="Woyke T."/>
        </authorList>
    </citation>
    <scope>NUCLEOTIDE SEQUENCE [LARGE SCALE GENOMIC DNA]</scope>
    <source>
        <strain evidence="2">ATCC 8093 / DSM 506 / JCM 20403 / CCM 1077 / IAM 12100 / NBRC 12443 / NCIMB 10456</strain>
    </source>
</reference>
<dbReference type="Proteomes" id="UP000006633">
    <property type="component" value="Chromosome"/>
</dbReference>
<evidence type="ECO:0000313" key="2">
    <source>
        <dbReference type="Proteomes" id="UP000006633"/>
    </source>
</evidence>
<dbReference type="RefSeq" id="WP_013168762.1">
    <property type="nucleotide sequence ID" value="NC_014217.1"/>
</dbReference>
<evidence type="ECO:0000313" key="1">
    <source>
        <dbReference type="EMBL" id="ADH91261.1"/>
    </source>
</evidence>
<gene>
    <name evidence="1" type="ordered locus">Snov_3991</name>
</gene>
<keyword evidence="2" id="KW-1185">Reference proteome</keyword>
<name>D6ZZR6_ANCN5</name>
<protein>
    <submittedName>
        <fullName evidence="1">Uncharacterized protein</fullName>
    </submittedName>
</protein>
<dbReference type="EMBL" id="CP002026">
    <property type="protein sequence ID" value="ADH91261.1"/>
    <property type="molecule type" value="Genomic_DNA"/>
</dbReference>
<dbReference type="AlphaFoldDB" id="D6ZZR6"/>
<organism evidence="1 2">
    <name type="scientific">Ancylobacter novellus (strain ATCC 8093 / DSM 506 / JCM 20403 / CCM 1077 / IAM 12100 / NBRC 12443 / NCIMB 10456)</name>
    <name type="common">Starkeya novella</name>
    <dbReference type="NCBI Taxonomy" id="639283"/>
    <lineage>
        <taxon>Bacteria</taxon>
        <taxon>Pseudomonadati</taxon>
        <taxon>Pseudomonadota</taxon>
        <taxon>Alphaproteobacteria</taxon>
        <taxon>Hyphomicrobiales</taxon>
        <taxon>Xanthobacteraceae</taxon>
        <taxon>Ancylobacter</taxon>
    </lineage>
</organism>
<dbReference type="HOGENOM" id="CLU_2144292_0_0_5"/>
<dbReference type="OrthoDB" id="8455971at2"/>
<proteinExistence type="predicted"/>
<dbReference type="eggNOG" id="ENOG503157T">
    <property type="taxonomic scope" value="Bacteria"/>
</dbReference>